<keyword evidence="4" id="KW-0378">Hydrolase</keyword>
<keyword evidence="6" id="KW-0732">Signal</keyword>
<comment type="similarity">
    <text evidence="3">In the C-terminal section; belongs to the pectinesterase family.</text>
</comment>
<dbReference type="InterPro" id="IPR012334">
    <property type="entry name" value="Pectin_lyas_fold"/>
</dbReference>
<accession>A0AAV7EYL8</accession>
<evidence type="ECO:0000256" key="6">
    <source>
        <dbReference type="SAM" id="SignalP"/>
    </source>
</evidence>
<feature type="chain" id="PRO_5043361420" description="Pectinesterase" evidence="6">
    <location>
        <begin position="21"/>
        <end position="286"/>
    </location>
</feature>
<dbReference type="Gene3D" id="2.160.20.10">
    <property type="entry name" value="Single-stranded right-handed beta-helix, Pectin lyase-like"/>
    <property type="match status" value="1"/>
</dbReference>
<dbReference type="InterPro" id="IPR006501">
    <property type="entry name" value="Pectinesterase_inhib_dom"/>
</dbReference>
<feature type="signal peptide" evidence="6">
    <location>
        <begin position="1"/>
        <end position="20"/>
    </location>
</feature>
<organism evidence="9 10">
    <name type="scientific">Aristolochia fimbriata</name>
    <name type="common">White veined hardy Dutchman's pipe vine</name>
    <dbReference type="NCBI Taxonomy" id="158543"/>
    <lineage>
        <taxon>Eukaryota</taxon>
        <taxon>Viridiplantae</taxon>
        <taxon>Streptophyta</taxon>
        <taxon>Embryophyta</taxon>
        <taxon>Tracheophyta</taxon>
        <taxon>Spermatophyta</taxon>
        <taxon>Magnoliopsida</taxon>
        <taxon>Magnoliidae</taxon>
        <taxon>Piperales</taxon>
        <taxon>Aristolochiaceae</taxon>
        <taxon>Aristolochia</taxon>
    </lineage>
</organism>
<comment type="pathway">
    <text evidence="1">Glycan metabolism; pectin degradation; 2-dehydro-3-deoxy-D-gluconate from pectin: step 1/5.</text>
</comment>
<dbReference type="InterPro" id="IPR035513">
    <property type="entry name" value="Invertase/methylesterase_inhib"/>
</dbReference>
<dbReference type="InterPro" id="IPR011050">
    <property type="entry name" value="Pectin_lyase_fold/virulence"/>
</dbReference>
<gene>
    <name evidence="9" type="ORF">H6P81_005322</name>
</gene>
<comment type="caution">
    <text evidence="9">The sequence shown here is derived from an EMBL/GenBank/DDBJ whole genome shotgun (WGS) entry which is preliminary data.</text>
</comment>
<evidence type="ECO:0000313" key="10">
    <source>
        <dbReference type="Proteomes" id="UP000825729"/>
    </source>
</evidence>
<dbReference type="GO" id="GO:0004857">
    <property type="term" value="F:enzyme inhibitor activity"/>
    <property type="evidence" value="ECO:0007669"/>
    <property type="project" value="InterPro"/>
</dbReference>
<protein>
    <recommendedName>
        <fullName evidence="11">Pectinesterase</fullName>
    </recommendedName>
</protein>
<dbReference type="InterPro" id="IPR000070">
    <property type="entry name" value="Pectinesterase_cat"/>
</dbReference>
<feature type="domain" description="Pectinesterase catalytic" evidence="7">
    <location>
        <begin position="192"/>
        <end position="279"/>
    </location>
</feature>
<evidence type="ECO:0000256" key="5">
    <source>
        <dbReference type="ARBA" id="ARBA00023085"/>
    </source>
</evidence>
<dbReference type="Gene3D" id="1.20.140.40">
    <property type="entry name" value="Invertase/pectin methylesterase inhibitor family protein"/>
    <property type="match status" value="1"/>
</dbReference>
<dbReference type="GO" id="GO:0042545">
    <property type="term" value="P:cell wall modification"/>
    <property type="evidence" value="ECO:0007669"/>
    <property type="project" value="InterPro"/>
</dbReference>
<evidence type="ECO:0000256" key="1">
    <source>
        <dbReference type="ARBA" id="ARBA00005184"/>
    </source>
</evidence>
<feature type="domain" description="Pectinesterase inhibitor" evidence="8">
    <location>
        <begin position="22"/>
        <end position="130"/>
    </location>
</feature>
<dbReference type="SUPFAM" id="SSF51126">
    <property type="entry name" value="Pectin lyase-like"/>
    <property type="match status" value="1"/>
</dbReference>
<dbReference type="Pfam" id="PF04043">
    <property type="entry name" value="PMEI"/>
    <property type="match status" value="1"/>
</dbReference>
<sequence length="286" mass="31702">MCVLGLLLLAVAMAVAPITASTLTDSQRNHTQQAKREEAVRVALPGITVARSGAATMSIKGSDHQYPAIRAELAWNDCVKLYDDAEFRLKRLVGRRRRRRRRRRHSLEDARTWLSGALASHASWLDVLRESHAAPPRDQAESLTLALRRGLASYSPSTPDNYTSIRWQGGVLQKEEEEEEKDGLLTSATPPHITVAKDGSGDYKTINEAVAEVTRWKEKRPPRVVIYVKLGVYAENVEIDRDLRGLTFVGDGIDKTVVIGNRNVVDGSTTLQSATFGIEPRPIDPD</sequence>
<keyword evidence="10" id="KW-1185">Reference proteome</keyword>
<reference evidence="9 10" key="1">
    <citation type="submission" date="2021-07" db="EMBL/GenBank/DDBJ databases">
        <title>The Aristolochia fimbriata genome: insights into angiosperm evolution, floral development and chemical biosynthesis.</title>
        <authorList>
            <person name="Jiao Y."/>
        </authorList>
    </citation>
    <scope>NUCLEOTIDE SEQUENCE [LARGE SCALE GENOMIC DNA]</scope>
    <source>
        <strain evidence="9">IBCAS-2021</strain>
        <tissue evidence="9">Leaf</tissue>
    </source>
</reference>
<dbReference type="Proteomes" id="UP000825729">
    <property type="component" value="Unassembled WGS sequence"/>
</dbReference>
<evidence type="ECO:0000259" key="8">
    <source>
        <dbReference type="Pfam" id="PF04043"/>
    </source>
</evidence>
<dbReference type="AlphaFoldDB" id="A0AAV7EYL8"/>
<name>A0AAV7EYL8_ARIFI</name>
<proteinExistence type="inferred from homology"/>
<dbReference type="EMBL" id="JAINDJ010000003">
    <property type="protein sequence ID" value="KAG9452418.1"/>
    <property type="molecule type" value="Genomic_DNA"/>
</dbReference>
<evidence type="ECO:0000256" key="3">
    <source>
        <dbReference type="ARBA" id="ARBA00007786"/>
    </source>
</evidence>
<keyword evidence="5" id="KW-0063">Aspartyl esterase</keyword>
<comment type="similarity">
    <text evidence="2">In the N-terminal section; belongs to the PMEI family.</text>
</comment>
<evidence type="ECO:0000256" key="4">
    <source>
        <dbReference type="ARBA" id="ARBA00022801"/>
    </source>
</evidence>
<dbReference type="SUPFAM" id="SSF101148">
    <property type="entry name" value="Plant invertase/pectin methylesterase inhibitor"/>
    <property type="match status" value="1"/>
</dbReference>
<dbReference type="GO" id="GO:0030599">
    <property type="term" value="F:pectinesterase activity"/>
    <property type="evidence" value="ECO:0007669"/>
    <property type="project" value="InterPro"/>
</dbReference>
<evidence type="ECO:0000256" key="2">
    <source>
        <dbReference type="ARBA" id="ARBA00006027"/>
    </source>
</evidence>
<evidence type="ECO:0000313" key="9">
    <source>
        <dbReference type="EMBL" id="KAG9452418.1"/>
    </source>
</evidence>
<dbReference type="Pfam" id="PF01095">
    <property type="entry name" value="Pectinesterase"/>
    <property type="match status" value="1"/>
</dbReference>
<dbReference type="PANTHER" id="PTHR31707">
    <property type="entry name" value="PECTINESTERASE"/>
    <property type="match status" value="1"/>
</dbReference>
<evidence type="ECO:0000259" key="7">
    <source>
        <dbReference type="Pfam" id="PF01095"/>
    </source>
</evidence>
<evidence type="ECO:0008006" key="11">
    <source>
        <dbReference type="Google" id="ProtNLM"/>
    </source>
</evidence>